<dbReference type="GO" id="GO:0043048">
    <property type="term" value="P:dolichyl monophosphate biosynthetic process"/>
    <property type="evidence" value="ECO:0007669"/>
    <property type="project" value="TreeGrafter"/>
</dbReference>
<keyword evidence="8 10" id="KW-1133">Transmembrane helix</keyword>
<dbReference type="PANTHER" id="PTHR13205:SF15">
    <property type="entry name" value="DOLICHOL KINASE"/>
    <property type="match status" value="1"/>
</dbReference>
<organism evidence="11">
    <name type="scientific">Guillardia theta (strain CCMP2712)</name>
    <name type="common">Cryptophyte</name>
    <dbReference type="NCBI Taxonomy" id="905079"/>
    <lineage>
        <taxon>Eukaryota</taxon>
        <taxon>Cryptophyceae</taxon>
        <taxon>Pyrenomonadales</taxon>
        <taxon>Geminigeraceae</taxon>
        <taxon>Guillardia</taxon>
    </lineage>
</organism>
<keyword evidence="4" id="KW-0808">Transferase</keyword>
<comment type="subcellular location">
    <subcellularLocation>
        <location evidence="1">Endoplasmic reticulum membrane</location>
        <topology evidence="1">Multi-pass membrane protein</topology>
    </subcellularLocation>
</comment>
<proteinExistence type="inferred from homology"/>
<feature type="transmembrane region" description="Helical" evidence="10">
    <location>
        <begin position="7"/>
        <end position="27"/>
    </location>
</feature>
<reference evidence="11 13" key="1">
    <citation type="journal article" date="2012" name="Nature">
        <title>Algal genomes reveal evolutionary mosaicism and the fate of nucleomorphs.</title>
        <authorList>
            <consortium name="DOE Joint Genome Institute"/>
            <person name="Curtis B.A."/>
            <person name="Tanifuji G."/>
            <person name="Burki F."/>
            <person name="Gruber A."/>
            <person name="Irimia M."/>
            <person name="Maruyama S."/>
            <person name="Arias M.C."/>
            <person name="Ball S.G."/>
            <person name="Gile G.H."/>
            <person name="Hirakawa Y."/>
            <person name="Hopkins J.F."/>
            <person name="Kuo A."/>
            <person name="Rensing S.A."/>
            <person name="Schmutz J."/>
            <person name="Symeonidi A."/>
            <person name="Elias M."/>
            <person name="Eveleigh R.J."/>
            <person name="Herman E.K."/>
            <person name="Klute M.J."/>
            <person name="Nakayama T."/>
            <person name="Obornik M."/>
            <person name="Reyes-Prieto A."/>
            <person name="Armbrust E.V."/>
            <person name="Aves S.J."/>
            <person name="Beiko R.G."/>
            <person name="Coutinho P."/>
            <person name="Dacks J.B."/>
            <person name="Durnford D.G."/>
            <person name="Fast N.M."/>
            <person name="Green B.R."/>
            <person name="Grisdale C.J."/>
            <person name="Hempel F."/>
            <person name="Henrissat B."/>
            <person name="Hoppner M.P."/>
            <person name="Ishida K."/>
            <person name="Kim E."/>
            <person name="Koreny L."/>
            <person name="Kroth P.G."/>
            <person name="Liu Y."/>
            <person name="Malik S.B."/>
            <person name="Maier U.G."/>
            <person name="McRose D."/>
            <person name="Mock T."/>
            <person name="Neilson J.A."/>
            <person name="Onodera N.T."/>
            <person name="Poole A.M."/>
            <person name="Pritham E.J."/>
            <person name="Richards T.A."/>
            <person name="Rocap G."/>
            <person name="Roy S.W."/>
            <person name="Sarai C."/>
            <person name="Schaack S."/>
            <person name="Shirato S."/>
            <person name="Slamovits C.H."/>
            <person name="Spencer D.F."/>
            <person name="Suzuki S."/>
            <person name="Worden A.Z."/>
            <person name="Zauner S."/>
            <person name="Barry K."/>
            <person name="Bell C."/>
            <person name="Bharti A.K."/>
            <person name="Crow J.A."/>
            <person name="Grimwood J."/>
            <person name="Kramer R."/>
            <person name="Lindquist E."/>
            <person name="Lucas S."/>
            <person name="Salamov A."/>
            <person name="McFadden G.I."/>
            <person name="Lane C.E."/>
            <person name="Keeling P.J."/>
            <person name="Gray M.W."/>
            <person name="Grigoriev I.V."/>
            <person name="Archibald J.M."/>
        </authorList>
    </citation>
    <scope>NUCLEOTIDE SEQUENCE</scope>
    <source>
        <strain evidence="11 13">CCMP2712</strain>
    </source>
</reference>
<dbReference type="OrthoDB" id="377083at2759"/>
<dbReference type="KEGG" id="gtt:GUITHDRAFT_104416"/>
<evidence type="ECO:0000256" key="9">
    <source>
        <dbReference type="ARBA" id="ARBA00023136"/>
    </source>
</evidence>
<keyword evidence="13" id="KW-1185">Reference proteome</keyword>
<dbReference type="eggNOG" id="KOG2468">
    <property type="taxonomic scope" value="Eukaryota"/>
</dbReference>
<dbReference type="OMA" id="CIFVILE"/>
<dbReference type="GO" id="GO:0004168">
    <property type="term" value="F:dolichol kinase activity"/>
    <property type="evidence" value="ECO:0007669"/>
    <property type="project" value="UniProtKB-EC"/>
</dbReference>
<gene>
    <name evidence="11" type="ORF">GUITHDRAFT_104416</name>
</gene>
<accession>L1JPM5</accession>
<evidence type="ECO:0000256" key="4">
    <source>
        <dbReference type="ARBA" id="ARBA00022679"/>
    </source>
</evidence>
<keyword evidence="6" id="KW-0418">Kinase</keyword>
<evidence type="ECO:0000313" key="13">
    <source>
        <dbReference type="Proteomes" id="UP000011087"/>
    </source>
</evidence>
<reference evidence="13" key="2">
    <citation type="submission" date="2012-11" db="EMBL/GenBank/DDBJ databases">
        <authorList>
            <person name="Kuo A."/>
            <person name="Curtis B.A."/>
            <person name="Tanifuji G."/>
            <person name="Burki F."/>
            <person name="Gruber A."/>
            <person name="Irimia M."/>
            <person name="Maruyama S."/>
            <person name="Arias M.C."/>
            <person name="Ball S.G."/>
            <person name="Gile G.H."/>
            <person name="Hirakawa Y."/>
            <person name="Hopkins J.F."/>
            <person name="Rensing S.A."/>
            <person name="Schmutz J."/>
            <person name="Symeonidi A."/>
            <person name="Elias M."/>
            <person name="Eveleigh R.J."/>
            <person name="Herman E.K."/>
            <person name="Klute M.J."/>
            <person name="Nakayama T."/>
            <person name="Obornik M."/>
            <person name="Reyes-Prieto A."/>
            <person name="Armbrust E.V."/>
            <person name="Aves S.J."/>
            <person name="Beiko R.G."/>
            <person name="Coutinho P."/>
            <person name="Dacks J.B."/>
            <person name="Durnford D.G."/>
            <person name="Fast N.M."/>
            <person name="Green B.R."/>
            <person name="Grisdale C."/>
            <person name="Hempe F."/>
            <person name="Henrissat B."/>
            <person name="Hoppner M.P."/>
            <person name="Ishida K.-I."/>
            <person name="Kim E."/>
            <person name="Koreny L."/>
            <person name="Kroth P.G."/>
            <person name="Liu Y."/>
            <person name="Malik S.-B."/>
            <person name="Maier U.G."/>
            <person name="McRose D."/>
            <person name="Mock T."/>
            <person name="Neilson J.A."/>
            <person name="Onodera N.T."/>
            <person name="Poole A.M."/>
            <person name="Pritham E.J."/>
            <person name="Richards T.A."/>
            <person name="Rocap G."/>
            <person name="Roy S.W."/>
            <person name="Sarai C."/>
            <person name="Schaack S."/>
            <person name="Shirato S."/>
            <person name="Slamovits C.H."/>
            <person name="Spencer D.F."/>
            <person name="Suzuki S."/>
            <person name="Worden A.Z."/>
            <person name="Zauner S."/>
            <person name="Barry K."/>
            <person name="Bell C."/>
            <person name="Bharti A.K."/>
            <person name="Crow J.A."/>
            <person name="Grimwood J."/>
            <person name="Kramer R."/>
            <person name="Lindquist E."/>
            <person name="Lucas S."/>
            <person name="Salamov A."/>
            <person name="McFadden G.I."/>
            <person name="Lane C.E."/>
            <person name="Keeling P.J."/>
            <person name="Gray M.W."/>
            <person name="Grigoriev I.V."/>
            <person name="Archibald J.M."/>
        </authorList>
    </citation>
    <scope>NUCLEOTIDE SEQUENCE</scope>
    <source>
        <strain evidence="13">CCMP2712</strain>
    </source>
</reference>
<evidence type="ECO:0000256" key="2">
    <source>
        <dbReference type="ARBA" id="ARBA00010794"/>
    </source>
</evidence>
<reference evidence="12" key="3">
    <citation type="submission" date="2015-06" db="UniProtKB">
        <authorList>
            <consortium name="EnsemblProtists"/>
        </authorList>
    </citation>
    <scope>IDENTIFICATION</scope>
</reference>
<evidence type="ECO:0000256" key="7">
    <source>
        <dbReference type="ARBA" id="ARBA00022824"/>
    </source>
</evidence>
<dbReference type="EMBL" id="JH992980">
    <property type="protein sequence ID" value="EKX50018.1"/>
    <property type="molecule type" value="Genomic_DNA"/>
</dbReference>
<evidence type="ECO:0000256" key="5">
    <source>
        <dbReference type="ARBA" id="ARBA00022692"/>
    </source>
</evidence>
<evidence type="ECO:0000256" key="1">
    <source>
        <dbReference type="ARBA" id="ARBA00004477"/>
    </source>
</evidence>
<keyword evidence="5 10" id="KW-0812">Transmembrane</keyword>
<name>L1JPM5_GUITC</name>
<dbReference type="PANTHER" id="PTHR13205">
    <property type="entry name" value="TRANSMEMBRANE PROTEIN 15-RELATED"/>
    <property type="match status" value="1"/>
</dbReference>
<feature type="transmembrane region" description="Helical" evidence="10">
    <location>
        <begin position="39"/>
        <end position="64"/>
    </location>
</feature>
<dbReference type="AlphaFoldDB" id="L1JPM5"/>
<keyword evidence="7" id="KW-0256">Endoplasmic reticulum</keyword>
<dbReference type="RefSeq" id="XP_005836998.1">
    <property type="nucleotide sequence ID" value="XM_005836941.1"/>
</dbReference>
<sequence>MSDVDLVVLCLIVGTFLTAVNLGLWVFDHVSSSYERLALLAYWVIVMEMLRLAYAAATALLVSLELIRASRIRPFSASLERVVAVHVDERDSGVFIFTHIYLLVGCALPSWLTPYQGPRGRFSILEPLAGALIVGVGDTAASVYGKLHGRMRFGMITMSSIAANLLEAFTEQIDNLVLPMWYFAMLSIAIHV</sequence>
<feature type="transmembrane region" description="Helical" evidence="10">
    <location>
        <begin position="124"/>
        <end position="145"/>
    </location>
</feature>
<dbReference type="GeneID" id="17306746"/>
<evidence type="ECO:0000256" key="10">
    <source>
        <dbReference type="SAM" id="Phobius"/>
    </source>
</evidence>
<dbReference type="GO" id="GO:0005789">
    <property type="term" value="C:endoplasmic reticulum membrane"/>
    <property type="evidence" value="ECO:0007669"/>
    <property type="project" value="UniProtKB-SubCell"/>
</dbReference>
<dbReference type="PaxDb" id="55529-EKX50018"/>
<protein>
    <recommendedName>
        <fullName evidence="3">dolichol kinase</fullName>
        <ecNumber evidence="3">2.7.1.108</ecNumber>
    </recommendedName>
</protein>
<keyword evidence="9 10" id="KW-0472">Membrane</keyword>
<dbReference type="EnsemblProtists" id="EKX50018">
    <property type="protein sequence ID" value="EKX50018"/>
    <property type="gene ID" value="GUITHDRAFT_104416"/>
</dbReference>
<dbReference type="STRING" id="905079.L1JPM5"/>
<dbReference type="HOGENOM" id="CLU_1417590_0_0_1"/>
<evidence type="ECO:0000313" key="11">
    <source>
        <dbReference type="EMBL" id="EKX50018.1"/>
    </source>
</evidence>
<dbReference type="Proteomes" id="UP000011087">
    <property type="component" value="Unassembled WGS sequence"/>
</dbReference>
<evidence type="ECO:0000256" key="3">
    <source>
        <dbReference type="ARBA" id="ARBA00012132"/>
    </source>
</evidence>
<comment type="similarity">
    <text evidence="2">Belongs to the polyprenol kinase family.</text>
</comment>
<feature type="transmembrane region" description="Helical" evidence="10">
    <location>
        <begin position="94"/>
        <end position="112"/>
    </location>
</feature>
<evidence type="ECO:0000256" key="6">
    <source>
        <dbReference type="ARBA" id="ARBA00022777"/>
    </source>
</evidence>
<dbReference type="InterPro" id="IPR032974">
    <property type="entry name" value="Polypren_kinase"/>
</dbReference>
<evidence type="ECO:0000256" key="8">
    <source>
        <dbReference type="ARBA" id="ARBA00022989"/>
    </source>
</evidence>
<evidence type="ECO:0000313" key="12">
    <source>
        <dbReference type="EnsemblProtists" id="EKX50018"/>
    </source>
</evidence>
<dbReference type="EC" id="2.7.1.108" evidence="3"/>